<evidence type="ECO:0000256" key="1">
    <source>
        <dbReference type="SAM" id="Phobius"/>
    </source>
</evidence>
<organism evidence="3 4">
    <name type="scientific">Anabaena azotica FACHB-119</name>
    <dbReference type="NCBI Taxonomy" id="947527"/>
    <lineage>
        <taxon>Bacteria</taxon>
        <taxon>Bacillati</taxon>
        <taxon>Cyanobacteriota</taxon>
        <taxon>Cyanophyceae</taxon>
        <taxon>Nostocales</taxon>
        <taxon>Nostocaceae</taxon>
        <taxon>Anabaena</taxon>
        <taxon>Anabaena azotica</taxon>
    </lineage>
</organism>
<feature type="transmembrane region" description="Helical" evidence="1">
    <location>
        <begin position="687"/>
        <end position="711"/>
    </location>
</feature>
<name>A0ABR8D0Y0_9NOST</name>
<dbReference type="Pfam" id="PF05226">
    <property type="entry name" value="CHASE2"/>
    <property type="match status" value="1"/>
</dbReference>
<keyword evidence="4" id="KW-1185">Reference proteome</keyword>
<dbReference type="InterPro" id="IPR027417">
    <property type="entry name" value="P-loop_NTPase"/>
</dbReference>
<comment type="caution">
    <text evidence="3">The sequence shown here is derived from an EMBL/GenBank/DDBJ whole genome shotgun (WGS) entry which is preliminary data.</text>
</comment>
<evidence type="ECO:0000313" key="4">
    <source>
        <dbReference type="Proteomes" id="UP000661112"/>
    </source>
</evidence>
<evidence type="ECO:0000259" key="2">
    <source>
        <dbReference type="SMART" id="SM01080"/>
    </source>
</evidence>
<feature type="domain" description="CHASE2" evidence="2">
    <location>
        <begin position="402"/>
        <end position="710"/>
    </location>
</feature>
<dbReference type="SUPFAM" id="SSF52540">
    <property type="entry name" value="P-loop containing nucleoside triphosphate hydrolases"/>
    <property type="match status" value="1"/>
</dbReference>
<protein>
    <submittedName>
        <fullName evidence="3">CHASE2 domain-containing protein</fullName>
    </submittedName>
</protein>
<keyword evidence="1" id="KW-1133">Transmembrane helix</keyword>
<dbReference type="SMART" id="SM01080">
    <property type="entry name" value="CHASE2"/>
    <property type="match status" value="1"/>
</dbReference>
<feature type="transmembrane region" description="Helical" evidence="1">
    <location>
        <begin position="718"/>
        <end position="739"/>
    </location>
</feature>
<evidence type="ECO:0000313" key="3">
    <source>
        <dbReference type="EMBL" id="MBD2499987.1"/>
    </source>
</evidence>
<reference evidence="3 4" key="1">
    <citation type="journal article" date="2020" name="ISME J.">
        <title>Comparative genomics reveals insights into cyanobacterial evolution and habitat adaptation.</title>
        <authorList>
            <person name="Chen M.Y."/>
            <person name="Teng W.K."/>
            <person name="Zhao L."/>
            <person name="Hu C.X."/>
            <person name="Zhou Y.K."/>
            <person name="Han B.P."/>
            <person name="Song L.R."/>
            <person name="Shu W.S."/>
        </authorList>
    </citation>
    <scope>NUCLEOTIDE SEQUENCE [LARGE SCALE GENOMIC DNA]</scope>
    <source>
        <strain evidence="3 4">FACHB-119</strain>
    </source>
</reference>
<gene>
    <name evidence="3" type="ORF">H6G83_05030</name>
</gene>
<keyword evidence="1" id="KW-0472">Membrane</keyword>
<proteinExistence type="predicted"/>
<dbReference type="Proteomes" id="UP000661112">
    <property type="component" value="Unassembled WGS sequence"/>
</dbReference>
<dbReference type="InterPro" id="IPR007890">
    <property type="entry name" value="CHASE2"/>
</dbReference>
<keyword evidence="1" id="KW-0812">Transmembrane</keyword>
<dbReference type="RefSeq" id="WP_190467881.1">
    <property type="nucleotide sequence ID" value="NZ_JACJSG010000005.1"/>
</dbReference>
<feature type="transmembrane region" description="Helical" evidence="1">
    <location>
        <begin position="745"/>
        <end position="763"/>
    </location>
</feature>
<accession>A0ABR8D0Y0</accession>
<dbReference type="EMBL" id="JACJSG010000005">
    <property type="protein sequence ID" value="MBD2499987.1"/>
    <property type="molecule type" value="Genomic_DNA"/>
</dbReference>
<dbReference type="Pfam" id="PF14516">
    <property type="entry name" value="AAA_35"/>
    <property type="match status" value="1"/>
</dbReference>
<sequence>MSAERNFAYQYQPGGSLPVNAPTYVTRQADSELYQALYRGEYCYVLNSRQMGKSSLRVQTMSKLQAQGIVCTEIELSGIGSQQITAQQWYGGIIQELISGLQLQVNRRNWLREREDLSPVQCLGEFIETVLLAQIHQPLVVFIDEIDSVLNLKFPTDDFFALLRNCYDKRATIPEYRRITFVFLGVATPANLIADPNSTPFNIGQAIELKGFQLHESYILAQGLAHKASNSQAVLKEILYWTGGQPFLTQKLCWLIANSEIFIPAGDEAKTVEQLVQKQIIENWESQDEPEHLRTIRNRLLRSERSSVELLLLSQQILQRGKVVAQDSPVELELRLSGLVVKQQGNLTIKNRIYQLIFNLDWVETQLKVLGVSSPTTSIWTVLVASVAVAAFVMGLRVLGIWQSLELQAFDHLMRRQPPELPERRLLVVGGDEADIRQYGYPIPDAILAQVLDKLNQYNPKVIGLDIVRDRPIPPGQAAFIKHQQHNQNLIAVCATHQDSNQSIAPPPQIPAAQVGFADLYADNLGKNQDYTIRRYLLSRTPNPNSAASPCATNYSFGFQVAYRYLRAKGIVVKAQADNWIFGSIISKRLESRTGGYQNLDARGNQLLLYYRNTVDPKKISQQVSFRDVLSHKFNPNWVQGRVVLIGMTATSIQDFHDTPLGRMRGLYVHAHLVSQILSAVEDNRPLLWWLPLWGDGLWVVFWSTAGGIIVWQCKVSLYRGLGISICTLVLYGLCWFSFSKGGWLPFVPSALALFATGGSIVAKERFSQLQK</sequence>
<dbReference type="Gene3D" id="3.40.50.300">
    <property type="entry name" value="P-loop containing nucleotide triphosphate hydrolases"/>
    <property type="match status" value="1"/>
</dbReference>